<dbReference type="InterPro" id="IPR029016">
    <property type="entry name" value="GAF-like_dom_sf"/>
</dbReference>
<sequence length="248" mass="25947">MAERIQSVERAALVLRLLASGPRPFGVTELARAMGLPAQALHGILGTLVAAGLVEQDPATGKYRIGASLLHLSNGDLDTNELRARSLHSADTLAARSGESVWIATPHEGGALVIHHVFRPDDSAQVLRMGAHLPLHASAVGKTLLAFDHDLDVPEKLPAFTDRSLTEHAALAAELYEIRRRGWAAAVDEHADGRAAIGAPLRDASGRTVGAISIAGPTHRLTEAGRARADLAAQVTDAAGEIGAALAR</sequence>
<comment type="caution">
    <text evidence="6">The sequence shown here is derived from an EMBL/GenBank/DDBJ whole genome shotgun (WGS) entry which is preliminary data.</text>
</comment>
<protein>
    <submittedName>
        <fullName evidence="6">IclR family transcriptional regulator</fullName>
    </submittedName>
</protein>
<dbReference type="EMBL" id="JAOZYC010000001">
    <property type="protein sequence ID" value="MEB8335942.1"/>
    <property type="molecule type" value="Genomic_DNA"/>
</dbReference>
<accession>A0ABU6EX52</accession>
<dbReference type="Pfam" id="PF01614">
    <property type="entry name" value="IclR_C"/>
    <property type="match status" value="1"/>
</dbReference>
<dbReference type="PANTHER" id="PTHR30136">
    <property type="entry name" value="HELIX-TURN-HELIX TRANSCRIPTIONAL REGULATOR, ICLR FAMILY"/>
    <property type="match status" value="1"/>
</dbReference>
<evidence type="ECO:0000313" key="7">
    <source>
        <dbReference type="Proteomes" id="UP001354931"/>
    </source>
</evidence>
<dbReference type="PANTHER" id="PTHR30136:SF24">
    <property type="entry name" value="HTH-TYPE TRANSCRIPTIONAL REPRESSOR ALLR"/>
    <property type="match status" value="1"/>
</dbReference>
<evidence type="ECO:0000259" key="5">
    <source>
        <dbReference type="PROSITE" id="PS51078"/>
    </source>
</evidence>
<keyword evidence="7" id="KW-1185">Reference proteome</keyword>
<dbReference type="InterPro" id="IPR014757">
    <property type="entry name" value="Tscrpt_reg_IclR_C"/>
</dbReference>
<evidence type="ECO:0000259" key="4">
    <source>
        <dbReference type="PROSITE" id="PS51077"/>
    </source>
</evidence>
<proteinExistence type="predicted"/>
<dbReference type="InterPro" id="IPR005471">
    <property type="entry name" value="Tscrpt_reg_IclR_N"/>
</dbReference>
<dbReference type="PROSITE" id="PS51077">
    <property type="entry name" value="HTH_ICLR"/>
    <property type="match status" value="1"/>
</dbReference>
<evidence type="ECO:0000256" key="3">
    <source>
        <dbReference type="ARBA" id="ARBA00023163"/>
    </source>
</evidence>
<keyword evidence="3" id="KW-0804">Transcription</keyword>
<feature type="domain" description="HTH iclR-type" evidence="4">
    <location>
        <begin position="5"/>
        <end position="67"/>
    </location>
</feature>
<dbReference type="Proteomes" id="UP001354931">
    <property type="component" value="Unassembled WGS sequence"/>
</dbReference>
<name>A0ABU6EX52_9ACTN</name>
<dbReference type="SUPFAM" id="SSF46785">
    <property type="entry name" value="Winged helix' DNA-binding domain"/>
    <property type="match status" value="1"/>
</dbReference>
<dbReference type="Gene3D" id="3.30.450.40">
    <property type="match status" value="1"/>
</dbReference>
<reference evidence="6 7" key="1">
    <citation type="submission" date="2022-10" db="EMBL/GenBank/DDBJ databases">
        <authorList>
            <person name="Xie J."/>
            <person name="Shen N."/>
        </authorList>
    </citation>
    <scope>NUCLEOTIDE SEQUENCE [LARGE SCALE GENOMIC DNA]</scope>
    <source>
        <strain evidence="6 7">YIM65594</strain>
    </source>
</reference>
<dbReference type="PROSITE" id="PS51078">
    <property type="entry name" value="ICLR_ED"/>
    <property type="match status" value="1"/>
</dbReference>
<dbReference type="InterPro" id="IPR036388">
    <property type="entry name" value="WH-like_DNA-bd_sf"/>
</dbReference>
<dbReference type="InterPro" id="IPR050707">
    <property type="entry name" value="HTH_MetabolicPath_Reg"/>
</dbReference>
<organism evidence="6 7">
    <name type="scientific">Streptomyces endophyticus</name>
    <dbReference type="NCBI Taxonomy" id="714166"/>
    <lineage>
        <taxon>Bacteria</taxon>
        <taxon>Bacillati</taxon>
        <taxon>Actinomycetota</taxon>
        <taxon>Actinomycetes</taxon>
        <taxon>Kitasatosporales</taxon>
        <taxon>Streptomycetaceae</taxon>
        <taxon>Streptomyces</taxon>
    </lineage>
</organism>
<dbReference type="Gene3D" id="1.10.10.10">
    <property type="entry name" value="Winged helix-like DNA-binding domain superfamily/Winged helix DNA-binding domain"/>
    <property type="match status" value="1"/>
</dbReference>
<dbReference type="SMART" id="SM00346">
    <property type="entry name" value="HTH_ICLR"/>
    <property type="match status" value="1"/>
</dbReference>
<feature type="domain" description="IclR-ED" evidence="5">
    <location>
        <begin position="68"/>
        <end position="248"/>
    </location>
</feature>
<dbReference type="Pfam" id="PF09339">
    <property type="entry name" value="HTH_IclR"/>
    <property type="match status" value="1"/>
</dbReference>
<keyword evidence="1" id="KW-0805">Transcription regulation</keyword>
<keyword evidence="2" id="KW-0238">DNA-binding</keyword>
<dbReference type="SUPFAM" id="SSF55781">
    <property type="entry name" value="GAF domain-like"/>
    <property type="match status" value="1"/>
</dbReference>
<evidence type="ECO:0000256" key="1">
    <source>
        <dbReference type="ARBA" id="ARBA00023015"/>
    </source>
</evidence>
<dbReference type="RefSeq" id="WP_326013496.1">
    <property type="nucleotide sequence ID" value="NZ_JAOZYC010000001.1"/>
</dbReference>
<dbReference type="InterPro" id="IPR036390">
    <property type="entry name" value="WH_DNA-bd_sf"/>
</dbReference>
<evidence type="ECO:0000313" key="6">
    <source>
        <dbReference type="EMBL" id="MEB8335942.1"/>
    </source>
</evidence>
<gene>
    <name evidence="6" type="ORF">OKJ99_00190</name>
</gene>
<evidence type="ECO:0000256" key="2">
    <source>
        <dbReference type="ARBA" id="ARBA00023125"/>
    </source>
</evidence>